<feature type="transmembrane region" description="Helical" evidence="1">
    <location>
        <begin position="36"/>
        <end position="61"/>
    </location>
</feature>
<evidence type="ECO:0000256" key="1">
    <source>
        <dbReference type="SAM" id="Phobius"/>
    </source>
</evidence>
<name>A0A1R3KSB8_9ROSI</name>
<dbReference type="Proteomes" id="UP000187203">
    <property type="component" value="Unassembled WGS sequence"/>
</dbReference>
<reference evidence="3" key="1">
    <citation type="submission" date="2013-09" db="EMBL/GenBank/DDBJ databases">
        <title>Corchorus olitorius genome sequencing.</title>
        <authorList>
            <person name="Alam M."/>
            <person name="Haque M.S."/>
            <person name="Islam M.S."/>
            <person name="Emdad E.M."/>
            <person name="Islam M.M."/>
            <person name="Ahmed B."/>
            <person name="Halim A."/>
            <person name="Hossen Q.M.M."/>
            <person name="Hossain M.Z."/>
            <person name="Ahmed R."/>
            <person name="Khan M.M."/>
            <person name="Islam R."/>
            <person name="Rashid M.M."/>
            <person name="Khan S.A."/>
            <person name="Rahman M.S."/>
            <person name="Alam M."/>
            <person name="Yahiya A.S."/>
            <person name="Khan M.S."/>
            <person name="Azam M.S."/>
            <person name="Haque T."/>
            <person name="Lashkar M.Z.H."/>
            <person name="Akhand A.I."/>
            <person name="Morshed G."/>
            <person name="Roy S."/>
            <person name="Uddin K.S."/>
            <person name="Rabeya T."/>
            <person name="Hossain A.S."/>
            <person name="Chowdhury A."/>
            <person name="Snigdha A.R."/>
            <person name="Mortoza M.S."/>
            <person name="Matin S.A."/>
            <person name="Hoque S.M.E."/>
            <person name="Islam M.K."/>
            <person name="Roy D.K."/>
            <person name="Haider R."/>
            <person name="Moosa M.M."/>
            <person name="Elias S.M."/>
            <person name="Hasan A.M."/>
            <person name="Jahan S."/>
            <person name="Shafiuddin M."/>
            <person name="Mahmood N."/>
            <person name="Shommy N.S."/>
        </authorList>
    </citation>
    <scope>NUCLEOTIDE SEQUENCE [LARGE SCALE GENOMIC DNA]</scope>
    <source>
        <strain evidence="3">cv. O-4</strain>
    </source>
</reference>
<sequence>MEESSLAWSSATHSIQERCPLEERNRVRTTHYHDLFFSPFCLFLATPILLLTCFSLAGALADLDQLEGSQNLRSQLSTANS</sequence>
<protein>
    <submittedName>
        <fullName evidence="2">Auxin transport protein BIG-like protein</fullName>
    </submittedName>
</protein>
<organism evidence="2 3">
    <name type="scientific">Corchorus olitorius</name>
    <dbReference type="NCBI Taxonomy" id="93759"/>
    <lineage>
        <taxon>Eukaryota</taxon>
        <taxon>Viridiplantae</taxon>
        <taxon>Streptophyta</taxon>
        <taxon>Embryophyta</taxon>
        <taxon>Tracheophyta</taxon>
        <taxon>Spermatophyta</taxon>
        <taxon>Magnoliopsida</taxon>
        <taxon>eudicotyledons</taxon>
        <taxon>Gunneridae</taxon>
        <taxon>Pentapetalae</taxon>
        <taxon>rosids</taxon>
        <taxon>malvids</taxon>
        <taxon>Malvales</taxon>
        <taxon>Malvaceae</taxon>
        <taxon>Grewioideae</taxon>
        <taxon>Apeibeae</taxon>
        <taxon>Corchorus</taxon>
    </lineage>
</organism>
<keyword evidence="1" id="KW-0812">Transmembrane</keyword>
<dbReference type="EMBL" id="AWUE01012101">
    <property type="protein sequence ID" value="OMP09949.1"/>
    <property type="molecule type" value="Genomic_DNA"/>
</dbReference>
<comment type="caution">
    <text evidence="2">The sequence shown here is derived from an EMBL/GenBank/DDBJ whole genome shotgun (WGS) entry which is preliminary data.</text>
</comment>
<gene>
    <name evidence="2" type="ORF">COLO4_04978</name>
</gene>
<keyword evidence="1" id="KW-1133">Transmembrane helix</keyword>
<keyword evidence="3" id="KW-1185">Reference proteome</keyword>
<dbReference type="AlphaFoldDB" id="A0A1R3KSB8"/>
<keyword evidence="1" id="KW-0472">Membrane</keyword>
<evidence type="ECO:0000313" key="2">
    <source>
        <dbReference type="EMBL" id="OMP09949.1"/>
    </source>
</evidence>
<accession>A0A1R3KSB8</accession>
<evidence type="ECO:0000313" key="3">
    <source>
        <dbReference type="Proteomes" id="UP000187203"/>
    </source>
</evidence>
<proteinExistence type="predicted"/>